<protein>
    <submittedName>
        <fullName evidence="1">Uncharacterized protein</fullName>
    </submittedName>
</protein>
<dbReference type="Proteomes" id="UP000748531">
    <property type="component" value="Unassembled WGS sequence"/>
</dbReference>
<accession>A0A8J4T2X9</accession>
<proteinExistence type="predicted"/>
<sequence length="71" mass="8318">METQTFFTQIIAARLTKLEMEESSVNNISTLQENWTSYPFEFQLTDEKFTTKAIPFYSRYGLTKSVKDNHA</sequence>
<dbReference type="EMBL" id="LUCH01006534">
    <property type="protein sequence ID" value="KAF5397261.1"/>
    <property type="molecule type" value="Genomic_DNA"/>
</dbReference>
<organism evidence="1 2">
    <name type="scientific">Paragonimus heterotremus</name>
    <dbReference type="NCBI Taxonomy" id="100268"/>
    <lineage>
        <taxon>Eukaryota</taxon>
        <taxon>Metazoa</taxon>
        <taxon>Spiralia</taxon>
        <taxon>Lophotrochozoa</taxon>
        <taxon>Platyhelminthes</taxon>
        <taxon>Trematoda</taxon>
        <taxon>Digenea</taxon>
        <taxon>Plagiorchiida</taxon>
        <taxon>Troglotremata</taxon>
        <taxon>Troglotrematidae</taxon>
        <taxon>Paragonimus</taxon>
    </lineage>
</organism>
<gene>
    <name evidence="1" type="ORF">PHET_09705</name>
</gene>
<name>A0A8J4T2X9_9TREM</name>
<dbReference type="AlphaFoldDB" id="A0A8J4T2X9"/>
<evidence type="ECO:0000313" key="2">
    <source>
        <dbReference type="Proteomes" id="UP000748531"/>
    </source>
</evidence>
<comment type="caution">
    <text evidence="1">The sequence shown here is derived from an EMBL/GenBank/DDBJ whole genome shotgun (WGS) entry which is preliminary data.</text>
</comment>
<evidence type="ECO:0000313" key="1">
    <source>
        <dbReference type="EMBL" id="KAF5397261.1"/>
    </source>
</evidence>
<keyword evidence="2" id="KW-1185">Reference proteome</keyword>
<dbReference type="OrthoDB" id="10325441at2759"/>
<reference evidence="1" key="1">
    <citation type="submission" date="2019-05" db="EMBL/GenBank/DDBJ databases">
        <title>Annotation for the trematode Paragonimus heterotremus.</title>
        <authorList>
            <person name="Choi Y.-J."/>
        </authorList>
    </citation>
    <scope>NUCLEOTIDE SEQUENCE</scope>
    <source>
        <strain evidence="1">LC</strain>
    </source>
</reference>